<dbReference type="AlphaFoldDB" id="A0A4Z0GZ73"/>
<evidence type="ECO:0000259" key="8">
    <source>
        <dbReference type="Pfam" id="PF04239"/>
    </source>
</evidence>
<dbReference type="Proteomes" id="UP000297982">
    <property type="component" value="Unassembled WGS sequence"/>
</dbReference>
<evidence type="ECO:0000256" key="3">
    <source>
        <dbReference type="ARBA" id="ARBA00022475"/>
    </source>
</evidence>
<dbReference type="STRING" id="192814.GCA_900166575_03279"/>
<dbReference type="EMBL" id="SRJC01000003">
    <property type="protein sequence ID" value="TGB02511.1"/>
    <property type="molecule type" value="Genomic_DNA"/>
</dbReference>
<feature type="transmembrane region" description="Helical" evidence="7">
    <location>
        <begin position="59"/>
        <end position="79"/>
    </location>
</feature>
<evidence type="ECO:0000256" key="2">
    <source>
        <dbReference type="ARBA" id="ARBA00006448"/>
    </source>
</evidence>
<feature type="transmembrane region" description="Helical" evidence="7">
    <location>
        <begin position="36"/>
        <end position="53"/>
    </location>
</feature>
<comment type="caution">
    <text evidence="9">The sequence shown here is derived from an EMBL/GenBank/DDBJ whole genome shotgun (WGS) entry which is preliminary data.</text>
</comment>
<feature type="domain" description="YetF C-terminal" evidence="8">
    <location>
        <begin position="82"/>
        <end position="212"/>
    </location>
</feature>
<dbReference type="PANTHER" id="PTHR34582">
    <property type="entry name" value="UPF0702 TRANSMEMBRANE PROTEIN YCAP"/>
    <property type="match status" value="1"/>
</dbReference>
<organism evidence="9 10">
    <name type="scientific">Halobacillus salinus</name>
    <dbReference type="NCBI Taxonomy" id="192814"/>
    <lineage>
        <taxon>Bacteria</taxon>
        <taxon>Bacillati</taxon>
        <taxon>Bacillota</taxon>
        <taxon>Bacilli</taxon>
        <taxon>Bacillales</taxon>
        <taxon>Bacillaceae</taxon>
        <taxon>Halobacillus</taxon>
    </lineage>
</organism>
<reference evidence="9 10" key="1">
    <citation type="journal article" date="2003" name="Int. J. Syst. Evol. Microbiol.">
        <title>Halobacillus salinus sp. nov., isolated from a salt lake on the coast of the East Sea in Korea.</title>
        <authorList>
            <person name="Yoon J.H."/>
            <person name="Kang K.H."/>
            <person name="Park Y.H."/>
        </authorList>
    </citation>
    <scope>NUCLEOTIDE SEQUENCE [LARGE SCALE GENOMIC DNA]</scope>
    <source>
        <strain evidence="9 10">HSL-3</strain>
    </source>
</reference>
<dbReference type="PANTHER" id="PTHR34582:SF7">
    <property type="entry name" value="UPF0702 TRANSMEMBRANE PROTEIN YDFS"/>
    <property type="match status" value="1"/>
</dbReference>
<dbReference type="GO" id="GO:0005886">
    <property type="term" value="C:plasma membrane"/>
    <property type="evidence" value="ECO:0007669"/>
    <property type="project" value="UniProtKB-SubCell"/>
</dbReference>
<comment type="similarity">
    <text evidence="2">Belongs to the UPF0702 family.</text>
</comment>
<evidence type="ECO:0000256" key="7">
    <source>
        <dbReference type="SAM" id="Phobius"/>
    </source>
</evidence>
<evidence type="ECO:0000313" key="10">
    <source>
        <dbReference type="Proteomes" id="UP000297982"/>
    </source>
</evidence>
<proteinExistence type="inferred from homology"/>
<keyword evidence="3" id="KW-1003">Cell membrane</keyword>
<evidence type="ECO:0000256" key="6">
    <source>
        <dbReference type="ARBA" id="ARBA00023136"/>
    </source>
</evidence>
<comment type="subcellular location">
    <subcellularLocation>
        <location evidence="1">Cell membrane</location>
        <topology evidence="1">Multi-pass membrane protein</topology>
    </subcellularLocation>
</comment>
<evidence type="ECO:0000256" key="5">
    <source>
        <dbReference type="ARBA" id="ARBA00022989"/>
    </source>
</evidence>
<dbReference type="InterPro" id="IPR007353">
    <property type="entry name" value="DUF421"/>
</dbReference>
<dbReference type="Pfam" id="PF04239">
    <property type="entry name" value="DUF421"/>
    <property type="match status" value="1"/>
</dbReference>
<evidence type="ECO:0000313" key="9">
    <source>
        <dbReference type="EMBL" id="TGB02511.1"/>
    </source>
</evidence>
<keyword evidence="10" id="KW-1185">Reference proteome</keyword>
<keyword evidence="4 7" id="KW-0812">Transmembrane</keyword>
<protein>
    <submittedName>
        <fullName evidence="9">DUF421 domain-containing protein</fullName>
    </submittedName>
</protein>
<accession>A0A4Z0GZ73</accession>
<sequence>METFLFPVLRTISSFIILLIVTLIIGKHINSHKTHYSFALSITIGSIIANMAFDSAIPFIQILVSFLTIVLMFYLFLFLSAKSRKIRKWFSGRPTVLIEDGKILEHNMKKLKFSLDDLDQHLRELGEFDFNELDYVLLEVSGQLSIQKKDRFQPVTKQDLHLPSKNISIPRELIMDGRIVEKNVNETYTKAWITQQCRSRNLEIKDVFYAVINSSGTLFIDQYKDNLQSPSDVE</sequence>
<evidence type="ECO:0000256" key="4">
    <source>
        <dbReference type="ARBA" id="ARBA00022692"/>
    </source>
</evidence>
<feature type="transmembrane region" description="Helical" evidence="7">
    <location>
        <begin position="6"/>
        <end position="24"/>
    </location>
</feature>
<evidence type="ECO:0000256" key="1">
    <source>
        <dbReference type="ARBA" id="ARBA00004651"/>
    </source>
</evidence>
<keyword evidence="6 7" id="KW-0472">Membrane</keyword>
<keyword evidence="5 7" id="KW-1133">Transmembrane helix</keyword>
<gene>
    <name evidence="9" type="ORF">E4663_13835</name>
</gene>
<name>A0A4Z0GZ73_9BACI</name>
<dbReference type="Gene3D" id="3.30.240.20">
    <property type="entry name" value="bsu07140 like domains"/>
    <property type="match status" value="2"/>
</dbReference>
<dbReference type="InterPro" id="IPR023090">
    <property type="entry name" value="UPF0702_alpha/beta_dom_sf"/>
</dbReference>